<evidence type="ECO:0000256" key="1">
    <source>
        <dbReference type="ARBA" id="ARBA00010996"/>
    </source>
</evidence>
<keyword evidence="3" id="KW-0479">Metal-binding</keyword>
<dbReference type="Gene3D" id="3.40.30.10">
    <property type="entry name" value="Glutaredoxin"/>
    <property type="match status" value="1"/>
</dbReference>
<dbReference type="PANTHER" id="PTHR12151:SF25">
    <property type="entry name" value="LINALOOL DEHYDRATASE_ISOMERASE DOMAIN-CONTAINING PROTEIN"/>
    <property type="match status" value="1"/>
</dbReference>
<dbReference type="SUPFAM" id="SSF52833">
    <property type="entry name" value="Thioredoxin-like"/>
    <property type="match status" value="1"/>
</dbReference>
<feature type="domain" description="Thioredoxin" evidence="6">
    <location>
        <begin position="26"/>
        <end position="194"/>
    </location>
</feature>
<protein>
    <submittedName>
        <fullName evidence="7">SCO family protein</fullName>
    </submittedName>
</protein>
<comment type="similarity">
    <text evidence="1">Belongs to the SCO1/2 family.</text>
</comment>
<organism evidence="7 8">
    <name type="scientific">Ornithinibacillus hominis</name>
    <dbReference type="NCBI Taxonomy" id="2763055"/>
    <lineage>
        <taxon>Bacteria</taxon>
        <taxon>Bacillati</taxon>
        <taxon>Bacillota</taxon>
        <taxon>Bacilli</taxon>
        <taxon>Bacillales</taxon>
        <taxon>Bacillaceae</taxon>
        <taxon>Ornithinibacillus</taxon>
    </lineage>
</organism>
<evidence type="ECO:0000256" key="4">
    <source>
        <dbReference type="PIRSR" id="PIRSR603782-2"/>
    </source>
</evidence>
<keyword evidence="4" id="KW-1015">Disulfide bond</keyword>
<dbReference type="EMBL" id="JACOOL010000002">
    <property type="protein sequence ID" value="MBC5635804.1"/>
    <property type="molecule type" value="Genomic_DNA"/>
</dbReference>
<proteinExistence type="inferred from homology"/>
<dbReference type="InterPro" id="IPR036249">
    <property type="entry name" value="Thioredoxin-like_sf"/>
</dbReference>
<dbReference type="GO" id="GO:0046872">
    <property type="term" value="F:metal ion binding"/>
    <property type="evidence" value="ECO:0007669"/>
    <property type="project" value="UniProtKB-KW"/>
</dbReference>
<gene>
    <name evidence="7" type="ORF">H8S33_03090</name>
</gene>
<dbReference type="RefSeq" id="WP_186868524.1">
    <property type="nucleotide sequence ID" value="NZ_JACOOL010000002.1"/>
</dbReference>
<dbReference type="PROSITE" id="PS51352">
    <property type="entry name" value="THIOREDOXIN_2"/>
    <property type="match status" value="1"/>
</dbReference>
<evidence type="ECO:0000256" key="2">
    <source>
        <dbReference type="ARBA" id="ARBA00023008"/>
    </source>
</evidence>
<dbReference type="CDD" id="cd02968">
    <property type="entry name" value="SCO"/>
    <property type="match status" value="1"/>
</dbReference>
<reference evidence="7" key="1">
    <citation type="submission" date="2020-08" db="EMBL/GenBank/DDBJ databases">
        <title>Genome public.</title>
        <authorList>
            <person name="Liu C."/>
            <person name="Sun Q."/>
        </authorList>
    </citation>
    <scope>NUCLEOTIDE SEQUENCE</scope>
    <source>
        <strain evidence="7">BX22</strain>
    </source>
</reference>
<dbReference type="AlphaFoldDB" id="A0A923L3H7"/>
<dbReference type="PROSITE" id="PS51257">
    <property type="entry name" value="PROKAR_LIPOPROTEIN"/>
    <property type="match status" value="1"/>
</dbReference>
<feature type="chain" id="PRO_5037803214" evidence="5">
    <location>
        <begin position="19"/>
        <end position="194"/>
    </location>
</feature>
<evidence type="ECO:0000256" key="3">
    <source>
        <dbReference type="PIRSR" id="PIRSR603782-1"/>
    </source>
</evidence>
<evidence type="ECO:0000256" key="5">
    <source>
        <dbReference type="SAM" id="SignalP"/>
    </source>
</evidence>
<keyword evidence="2 3" id="KW-0186">Copper</keyword>
<feature type="disulfide bond" description="Redox-active" evidence="4">
    <location>
        <begin position="64"/>
        <end position="68"/>
    </location>
</feature>
<keyword evidence="5" id="KW-0732">Signal</keyword>
<feature type="binding site" evidence="3">
    <location>
        <position position="68"/>
    </location>
    <ligand>
        <name>Cu cation</name>
        <dbReference type="ChEBI" id="CHEBI:23378"/>
    </ligand>
</feature>
<feature type="binding site" evidence="3">
    <location>
        <position position="156"/>
    </location>
    <ligand>
        <name>Cu cation</name>
        <dbReference type="ChEBI" id="CHEBI:23378"/>
    </ligand>
</feature>
<keyword evidence="8" id="KW-1185">Reference proteome</keyword>
<name>A0A923L3H7_9BACI</name>
<dbReference type="Pfam" id="PF02630">
    <property type="entry name" value="SCO1-SenC"/>
    <property type="match status" value="1"/>
</dbReference>
<comment type="caution">
    <text evidence="7">The sequence shown here is derived from an EMBL/GenBank/DDBJ whole genome shotgun (WGS) entry which is preliminary data.</text>
</comment>
<feature type="signal peptide" evidence="5">
    <location>
        <begin position="1"/>
        <end position="18"/>
    </location>
</feature>
<evidence type="ECO:0000313" key="7">
    <source>
        <dbReference type="EMBL" id="MBC5635804.1"/>
    </source>
</evidence>
<accession>A0A923L3H7</accession>
<evidence type="ECO:0000313" key="8">
    <source>
        <dbReference type="Proteomes" id="UP000637359"/>
    </source>
</evidence>
<feature type="binding site" evidence="3">
    <location>
        <position position="64"/>
    </location>
    <ligand>
        <name>Cu cation</name>
        <dbReference type="ChEBI" id="CHEBI:23378"/>
    </ligand>
</feature>
<dbReference type="PANTHER" id="PTHR12151">
    <property type="entry name" value="ELECTRON TRANSPORT PROTIN SCO1/SENC FAMILY MEMBER"/>
    <property type="match status" value="1"/>
</dbReference>
<dbReference type="InterPro" id="IPR013766">
    <property type="entry name" value="Thioredoxin_domain"/>
</dbReference>
<dbReference type="Proteomes" id="UP000637359">
    <property type="component" value="Unassembled WGS sequence"/>
</dbReference>
<dbReference type="InterPro" id="IPR003782">
    <property type="entry name" value="SCO1/SenC"/>
</dbReference>
<sequence length="194" mass="22026">MFKKIPLFVLFGSILLLAACGGKPEGDFSIDVKDFTYTNQDGEQVSKNDFEGKIWIADFIYTTCLTECPQMTYNKQRIEKALKEEGIEEVEFVSFSIDPEVDTPEVLKEYGEVRGIDFANGNWTFLTGYDYDTIREFAVSSFKTIAEDMNDGTYAHGVSLTIVNPEGKAIKQYNGMYLTEEEIEEVVEFIDSML</sequence>
<evidence type="ECO:0000259" key="6">
    <source>
        <dbReference type="PROSITE" id="PS51352"/>
    </source>
</evidence>